<dbReference type="KEGG" id="hrr:HZS55_17100"/>
<feature type="domain" description="DUF8054" evidence="2">
    <location>
        <begin position="3"/>
        <end position="82"/>
    </location>
</feature>
<proteinExistence type="predicted"/>
<feature type="transmembrane region" description="Helical" evidence="1">
    <location>
        <begin position="16"/>
        <end position="35"/>
    </location>
</feature>
<dbReference type="AlphaFoldDB" id="A0A7D5P1R7"/>
<feature type="domain" description="DUF8054" evidence="3">
    <location>
        <begin position="225"/>
        <end position="265"/>
    </location>
</feature>
<evidence type="ECO:0000259" key="3">
    <source>
        <dbReference type="Pfam" id="PF26237"/>
    </source>
</evidence>
<dbReference type="Pfam" id="PF26236">
    <property type="entry name" value="DUF8054_N"/>
    <property type="match status" value="1"/>
</dbReference>
<sequence length="269" mass="29569">MLEQLKQKEYTGSNRCLPCTVVNTVIALVVGAVIGRSSKRAGAVAIVVSGVLIYLRGYLVPGTPTLTKEYMPEWALELFGKEPPTTGGIEVDRDEEEAEFELDAEQFLHGVDAIEPCPDADDDCLVDEFGRRWHSEMESLQGREGLKPVVSDRFDLDESEFEIEPHDDARLLIVEGDHVAKWPSEAALIVDLASAGILAERSDRWDDLGTVQRGQVLRGLRIFLDTCPTSDEPVTMGEETVESCCSTRDVVAVTCAESGARLFEQPIAD</sequence>
<keyword evidence="1" id="KW-0472">Membrane</keyword>
<dbReference type="GeneID" id="56079617"/>
<evidence type="ECO:0000313" key="6">
    <source>
        <dbReference type="Proteomes" id="UP000509667"/>
    </source>
</evidence>
<evidence type="ECO:0000259" key="4">
    <source>
        <dbReference type="Pfam" id="PF26238"/>
    </source>
</evidence>
<name>A0A7D5P1R7_9EURY</name>
<gene>
    <name evidence="5" type="ORF">HZS55_17100</name>
</gene>
<dbReference type="InterPro" id="IPR058775">
    <property type="entry name" value="DUF8054_M"/>
</dbReference>
<dbReference type="Proteomes" id="UP000509667">
    <property type="component" value="Chromosome"/>
</dbReference>
<keyword evidence="6" id="KW-1185">Reference proteome</keyword>
<protein>
    <submittedName>
        <fullName evidence="5">Uncharacterized protein</fullName>
    </submittedName>
</protein>
<organism evidence="5 6">
    <name type="scientific">Halosimplex rubrum</name>
    <dbReference type="NCBI Taxonomy" id="869889"/>
    <lineage>
        <taxon>Archaea</taxon>
        <taxon>Methanobacteriati</taxon>
        <taxon>Methanobacteriota</taxon>
        <taxon>Stenosarchaea group</taxon>
        <taxon>Halobacteria</taxon>
        <taxon>Halobacteriales</taxon>
        <taxon>Haloarculaceae</taxon>
        <taxon>Halosimplex</taxon>
    </lineage>
</organism>
<evidence type="ECO:0000313" key="5">
    <source>
        <dbReference type="EMBL" id="QLH78903.1"/>
    </source>
</evidence>
<keyword evidence="1" id="KW-1133">Transmembrane helix</keyword>
<feature type="transmembrane region" description="Helical" evidence="1">
    <location>
        <begin position="41"/>
        <end position="59"/>
    </location>
</feature>
<accession>A0A7D5P1R7</accession>
<dbReference type="OrthoDB" id="292134at2157"/>
<dbReference type="Pfam" id="PF26238">
    <property type="entry name" value="DUF8054_M"/>
    <property type="match status" value="1"/>
</dbReference>
<dbReference type="RefSeq" id="WP_179908781.1">
    <property type="nucleotide sequence ID" value="NZ_CP058910.1"/>
</dbReference>
<feature type="domain" description="DUF8054" evidence="4">
    <location>
        <begin position="103"/>
        <end position="222"/>
    </location>
</feature>
<dbReference type="InterPro" id="IPR058675">
    <property type="entry name" value="DUF8054_C"/>
</dbReference>
<dbReference type="Pfam" id="PF26237">
    <property type="entry name" value="DUF8054_C"/>
    <property type="match status" value="1"/>
</dbReference>
<evidence type="ECO:0000256" key="1">
    <source>
        <dbReference type="SAM" id="Phobius"/>
    </source>
</evidence>
<evidence type="ECO:0000259" key="2">
    <source>
        <dbReference type="Pfam" id="PF26236"/>
    </source>
</evidence>
<reference evidence="5 6" key="1">
    <citation type="submission" date="2020-07" db="EMBL/GenBank/DDBJ databases">
        <title>Halosimplex pelagicum sp. nov. and Halosimplex rubrum sp. nov., isolated from salted brown alga Laminaria, and emended description of the genus Halosimplex.</title>
        <authorList>
            <person name="Cui H."/>
        </authorList>
    </citation>
    <scope>NUCLEOTIDE SEQUENCE [LARGE SCALE GENOMIC DNA]</scope>
    <source>
        <strain evidence="5 6">R27</strain>
    </source>
</reference>
<dbReference type="EMBL" id="CP058910">
    <property type="protein sequence ID" value="QLH78903.1"/>
    <property type="molecule type" value="Genomic_DNA"/>
</dbReference>
<keyword evidence="1" id="KW-0812">Transmembrane</keyword>
<dbReference type="InterPro" id="IPR058674">
    <property type="entry name" value="DUF8054_N"/>
</dbReference>